<dbReference type="FunFam" id="3.40.47.10:FF:000013">
    <property type="entry name" value="Acetyl-CoA acetyltransferase"/>
    <property type="match status" value="1"/>
</dbReference>
<dbReference type="GO" id="GO:0005737">
    <property type="term" value="C:cytoplasm"/>
    <property type="evidence" value="ECO:0007669"/>
    <property type="project" value="UniProtKB-ARBA"/>
</dbReference>
<keyword evidence="9" id="KW-1185">Reference proteome</keyword>
<dbReference type="FunCoup" id="E3J3F5">
    <property type="interactions" value="344"/>
</dbReference>
<keyword evidence="3 5" id="KW-0012">Acyltransferase</keyword>
<dbReference type="PIRSF" id="PIRSF000429">
    <property type="entry name" value="Ac-CoA_Ac_transf"/>
    <property type="match status" value="1"/>
</dbReference>
<dbReference type="SUPFAM" id="SSF53901">
    <property type="entry name" value="Thiolase-like"/>
    <property type="match status" value="2"/>
</dbReference>
<dbReference type="AlphaFoldDB" id="E3J3F5"/>
<proteinExistence type="inferred from homology"/>
<feature type="domain" description="Thiolase N-terminal" evidence="6">
    <location>
        <begin position="5"/>
        <end position="274"/>
    </location>
</feature>
<dbReference type="GO" id="GO:0003988">
    <property type="term" value="F:acetyl-CoA C-acyltransferase activity"/>
    <property type="evidence" value="ECO:0007669"/>
    <property type="project" value="UniProtKB-EC"/>
</dbReference>
<sequence length="406" mass="42516">MPEAVIVATARSPIGRAFKGSLKDLHPDDLAATIVRAVLDKVPALDPTTIDDLMLGCAQPAGEQGFNMARAVAVQLGFDFLPGTTVNRYCSSSLQTTRMAFHAIKAGEGDTFISAGVEMVSRFGKGSADNLPDTHNPRYADAEARTKARAEAGAPVWTDPHEAGLLPDIYIAMGQTAENVVQYTGLTRADQDEFALRSQQNAAKAIADGFFEREITPVTLPDGTVVSTDDGPRPSTTLEALAALKPVFRPDGSVTAGNACPLNDGAAAVVVMSDTRARELGLTPLARIIATGVTGLSPEIMGLGPIGAVRQVLGRAGMTIDDVDLVEINEAFAAQVVPSARELNIDFDKLNVHGGGIALGHPFGSTGARILTTLLNGLRTRDKTIGLETMCVGGGQGMAMLVERLS</sequence>
<dbReference type="InterPro" id="IPR050215">
    <property type="entry name" value="Thiolase-like_sf_Thiolase"/>
</dbReference>
<dbReference type="RefSeq" id="WP_013421280.1">
    <property type="nucleotide sequence ID" value="NC_014666.1"/>
</dbReference>
<dbReference type="Proteomes" id="UP000002484">
    <property type="component" value="Chromosome"/>
</dbReference>
<dbReference type="InterPro" id="IPR020616">
    <property type="entry name" value="Thiolase_N"/>
</dbReference>
<dbReference type="NCBIfam" id="NF005890">
    <property type="entry name" value="PRK07851.1"/>
    <property type="match status" value="1"/>
</dbReference>
<dbReference type="PROSITE" id="PS00737">
    <property type="entry name" value="THIOLASE_2"/>
    <property type="match status" value="1"/>
</dbReference>
<dbReference type="InterPro" id="IPR002155">
    <property type="entry name" value="Thiolase"/>
</dbReference>
<feature type="active site" description="Proton acceptor" evidence="4">
    <location>
        <position position="361"/>
    </location>
</feature>
<dbReference type="Gene3D" id="3.40.47.10">
    <property type="match status" value="1"/>
</dbReference>
<dbReference type="OrthoDB" id="9764638at2"/>
<comment type="similarity">
    <text evidence="1 5">Belongs to the thiolase-like superfamily. Thiolase family.</text>
</comment>
<dbReference type="PANTHER" id="PTHR43853">
    <property type="entry name" value="3-KETOACYL-COA THIOLASE, PEROXISOMAL"/>
    <property type="match status" value="1"/>
</dbReference>
<evidence type="ECO:0000256" key="1">
    <source>
        <dbReference type="ARBA" id="ARBA00010982"/>
    </source>
</evidence>
<dbReference type="NCBIfam" id="TIGR01930">
    <property type="entry name" value="AcCoA-C-Actrans"/>
    <property type="match status" value="1"/>
</dbReference>
<keyword evidence="2 5" id="KW-0808">Transferase</keyword>
<dbReference type="HOGENOM" id="CLU_031026_1_1_11"/>
<evidence type="ECO:0000259" key="7">
    <source>
        <dbReference type="Pfam" id="PF02803"/>
    </source>
</evidence>
<gene>
    <name evidence="8" type="ordered locus">FraEuI1c_0069</name>
</gene>
<evidence type="ECO:0000256" key="4">
    <source>
        <dbReference type="PIRSR" id="PIRSR000429-1"/>
    </source>
</evidence>
<dbReference type="InterPro" id="IPR016039">
    <property type="entry name" value="Thiolase-like"/>
</dbReference>
<dbReference type="InParanoid" id="E3J3F5"/>
<protein>
    <submittedName>
        <fullName evidence="8">Acetyl-CoA acetyltransferase</fullName>
        <ecNumber evidence="8">2.3.1.16</ecNumber>
    </submittedName>
</protein>
<dbReference type="PANTHER" id="PTHR43853:SF21">
    <property type="entry name" value="STEROID 3-KETOACYL-COA THIOLASE"/>
    <property type="match status" value="1"/>
</dbReference>
<dbReference type="GO" id="GO:0006635">
    <property type="term" value="P:fatty acid beta-oxidation"/>
    <property type="evidence" value="ECO:0007669"/>
    <property type="project" value="TreeGrafter"/>
</dbReference>
<evidence type="ECO:0000313" key="8">
    <source>
        <dbReference type="EMBL" id="ADP78157.1"/>
    </source>
</evidence>
<feature type="active site" description="Proton acceptor" evidence="4">
    <location>
        <position position="391"/>
    </location>
</feature>
<dbReference type="CDD" id="cd00751">
    <property type="entry name" value="thiolase"/>
    <property type="match status" value="1"/>
</dbReference>
<dbReference type="Pfam" id="PF00108">
    <property type="entry name" value="Thiolase_N"/>
    <property type="match status" value="1"/>
</dbReference>
<dbReference type="InterPro" id="IPR020617">
    <property type="entry name" value="Thiolase_C"/>
</dbReference>
<reference evidence="8 9" key="1">
    <citation type="submission" date="2010-10" db="EMBL/GenBank/DDBJ databases">
        <title>Complete sequence of Frankia sp. EuI1c.</title>
        <authorList>
            <consortium name="US DOE Joint Genome Institute"/>
            <person name="Lucas S."/>
            <person name="Copeland A."/>
            <person name="Lapidus A."/>
            <person name="Cheng J.-F."/>
            <person name="Bruce D."/>
            <person name="Goodwin L."/>
            <person name="Pitluck S."/>
            <person name="Chertkov O."/>
            <person name="Detter J.C."/>
            <person name="Han C."/>
            <person name="Tapia R."/>
            <person name="Land M."/>
            <person name="Hauser L."/>
            <person name="Jeffries C."/>
            <person name="Kyrpides N."/>
            <person name="Ivanova N."/>
            <person name="Mikhailova N."/>
            <person name="Beauchemin N."/>
            <person name="Sen A."/>
            <person name="Sur S.A."/>
            <person name="Gtari M."/>
            <person name="Wall L."/>
            <person name="Tisa L."/>
            <person name="Woyke T."/>
        </authorList>
    </citation>
    <scope>NUCLEOTIDE SEQUENCE [LARGE SCALE GENOMIC DNA]</scope>
    <source>
        <strain evidence="9">DSM 45817 / CECT 9037 / EuI1c</strain>
    </source>
</reference>
<dbReference type="eggNOG" id="COG0183">
    <property type="taxonomic scope" value="Bacteria"/>
</dbReference>
<feature type="active site" description="Acyl-thioester intermediate" evidence="4">
    <location>
        <position position="90"/>
    </location>
</feature>
<dbReference type="STRING" id="298654.FraEuI1c_0069"/>
<dbReference type="GO" id="GO:0010124">
    <property type="term" value="P:phenylacetate catabolic process"/>
    <property type="evidence" value="ECO:0007669"/>
    <property type="project" value="TreeGrafter"/>
</dbReference>
<organism evidence="8 9">
    <name type="scientific">Pseudofrankia inefficax (strain DSM 45817 / CECT 9037 / DDB 130130 / EuI1c)</name>
    <name type="common">Frankia inefficax</name>
    <dbReference type="NCBI Taxonomy" id="298654"/>
    <lineage>
        <taxon>Bacteria</taxon>
        <taxon>Bacillati</taxon>
        <taxon>Actinomycetota</taxon>
        <taxon>Actinomycetes</taxon>
        <taxon>Frankiales</taxon>
        <taxon>Frankiaceae</taxon>
        <taxon>Pseudofrankia</taxon>
    </lineage>
</organism>
<dbReference type="Pfam" id="PF02803">
    <property type="entry name" value="Thiolase_C"/>
    <property type="match status" value="1"/>
</dbReference>
<dbReference type="KEGG" id="fri:FraEuI1c_0069"/>
<name>E3J3F5_PSEI1</name>
<evidence type="ECO:0000256" key="2">
    <source>
        <dbReference type="ARBA" id="ARBA00022679"/>
    </source>
</evidence>
<evidence type="ECO:0000256" key="5">
    <source>
        <dbReference type="RuleBase" id="RU003557"/>
    </source>
</evidence>
<dbReference type="EMBL" id="CP002299">
    <property type="protein sequence ID" value="ADP78157.1"/>
    <property type="molecule type" value="Genomic_DNA"/>
</dbReference>
<accession>E3J3F5</accession>
<feature type="domain" description="Thiolase C-terminal" evidence="7">
    <location>
        <begin position="282"/>
        <end position="404"/>
    </location>
</feature>
<evidence type="ECO:0000256" key="3">
    <source>
        <dbReference type="ARBA" id="ARBA00023315"/>
    </source>
</evidence>
<dbReference type="InterPro" id="IPR020613">
    <property type="entry name" value="Thiolase_CS"/>
</dbReference>
<evidence type="ECO:0000313" key="9">
    <source>
        <dbReference type="Proteomes" id="UP000002484"/>
    </source>
</evidence>
<dbReference type="EC" id="2.3.1.16" evidence="8"/>
<evidence type="ECO:0000259" key="6">
    <source>
        <dbReference type="Pfam" id="PF00108"/>
    </source>
</evidence>